<evidence type="ECO:0000256" key="1">
    <source>
        <dbReference type="SAM" id="MobiDB-lite"/>
    </source>
</evidence>
<feature type="region of interest" description="Disordered" evidence="1">
    <location>
        <begin position="50"/>
        <end position="74"/>
    </location>
</feature>
<organism evidence="2 3">
    <name type="scientific">Asterophora parasitica</name>
    <dbReference type="NCBI Taxonomy" id="117018"/>
    <lineage>
        <taxon>Eukaryota</taxon>
        <taxon>Fungi</taxon>
        <taxon>Dikarya</taxon>
        <taxon>Basidiomycota</taxon>
        <taxon>Agaricomycotina</taxon>
        <taxon>Agaricomycetes</taxon>
        <taxon>Agaricomycetidae</taxon>
        <taxon>Agaricales</taxon>
        <taxon>Tricholomatineae</taxon>
        <taxon>Lyophyllaceae</taxon>
        <taxon>Asterophora</taxon>
    </lineage>
</organism>
<reference evidence="2" key="1">
    <citation type="submission" date="2020-07" db="EMBL/GenBank/DDBJ databases">
        <authorList>
            <person name="Nieuwenhuis M."/>
            <person name="Van De Peppel L.J.J."/>
        </authorList>
    </citation>
    <scope>NUCLEOTIDE SEQUENCE</scope>
    <source>
        <strain evidence="2">AP01</strain>
        <tissue evidence="2">Mycelium</tissue>
    </source>
</reference>
<accession>A0A9P7KGR0</accession>
<comment type="caution">
    <text evidence="2">The sequence shown here is derived from an EMBL/GenBank/DDBJ whole genome shotgun (WGS) entry which is preliminary data.</text>
</comment>
<sequence length="249" mass="27718">MMIQCPELPLHAPAPIPGQSSALLSPENYHHDPATNLPPADQFRFAVEGHPPQLAPHHDSQKAVHHPEYESPSATFPTPSEMLNDLAGGPSVLPSPPIVGPRVLDSKTETARKARRRAMAENIGFMPTDPCAANPAVPKDPLIPSLSDTISSHEKKRNYLECLEYYVMYLHEQLELVRSRPATLQRVSNPGRGMSSRSIRTVLVHMESVNRRLNQQILAEEQRFVHLRASVSEEAGLQECHMQFNNAQQ</sequence>
<dbReference type="OrthoDB" id="3258400at2759"/>
<protein>
    <submittedName>
        <fullName evidence="2">Uncharacterized protein</fullName>
    </submittedName>
</protein>
<feature type="compositionally biased region" description="Basic and acidic residues" evidence="1">
    <location>
        <begin position="56"/>
        <end position="69"/>
    </location>
</feature>
<dbReference type="AlphaFoldDB" id="A0A9P7KGR0"/>
<name>A0A9P7KGR0_9AGAR</name>
<dbReference type="Proteomes" id="UP000775547">
    <property type="component" value="Unassembled WGS sequence"/>
</dbReference>
<reference evidence="2" key="2">
    <citation type="submission" date="2021-10" db="EMBL/GenBank/DDBJ databases">
        <title>Phylogenomics reveals ancestral predisposition of the termite-cultivated fungus Termitomyces towards a domesticated lifestyle.</title>
        <authorList>
            <person name="Auxier B."/>
            <person name="Grum-Grzhimaylo A."/>
            <person name="Cardenas M.E."/>
            <person name="Lodge J.D."/>
            <person name="Laessoe T."/>
            <person name="Pedersen O."/>
            <person name="Smith M.E."/>
            <person name="Kuyper T.W."/>
            <person name="Franco-Molano E.A."/>
            <person name="Baroni T.J."/>
            <person name="Aanen D.K."/>
        </authorList>
    </citation>
    <scope>NUCLEOTIDE SEQUENCE</scope>
    <source>
        <strain evidence="2">AP01</strain>
        <tissue evidence="2">Mycelium</tissue>
    </source>
</reference>
<proteinExistence type="predicted"/>
<gene>
    <name evidence="2" type="ORF">DXG03_007080</name>
</gene>
<evidence type="ECO:0000313" key="3">
    <source>
        <dbReference type="Proteomes" id="UP000775547"/>
    </source>
</evidence>
<dbReference type="EMBL" id="JABCKV010000005">
    <property type="protein sequence ID" value="KAG5648045.1"/>
    <property type="molecule type" value="Genomic_DNA"/>
</dbReference>
<evidence type="ECO:0000313" key="2">
    <source>
        <dbReference type="EMBL" id="KAG5648045.1"/>
    </source>
</evidence>
<keyword evidence="3" id="KW-1185">Reference proteome</keyword>